<organism evidence="1">
    <name type="scientific">Sinorhizobium medicae</name>
    <dbReference type="NCBI Taxonomy" id="110321"/>
    <lineage>
        <taxon>Bacteria</taxon>
        <taxon>Pseudomonadati</taxon>
        <taxon>Pseudomonadota</taxon>
        <taxon>Alphaproteobacteria</taxon>
        <taxon>Hyphomicrobiales</taxon>
        <taxon>Rhizobiaceae</taxon>
        <taxon>Sinorhizobium/Ensifer group</taxon>
        <taxon>Sinorhizobium</taxon>
    </lineage>
</organism>
<evidence type="ECO:0000313" key="1">
    <source>
        <dbReference type="EMBL" id="VTZ62560.1"/>
    </source>
</evidence>
<accession>A0A508X316</accession>
<sequence>MSSNQFVIRSALCGKPPAAASLHQPCARVSRESAFPLARNAYMMGINRQLFNIVTETVPVCRTTTTILPTIQDVRCLPPRSAL</sequence>
<dbReference type="AlphaFoldDB" id="A0A508X316"/>
<dbReference type="EMBL" id="CABFNB010000108">
    <property type="protein sequence ID" value="VTZ62560.1"/>
    <property type="molecule type" value="Genomic_DNA"/>
</dbReference>
<gene>
    <name evidence="1" type="ORF">EMEDMD4_410001</name>
</gene>
<protein>
    <submittedName>
        <fullName evidence="1">Uncharacterized protein</fullName>
    </submittedName>
</protein>
<name>A0A508X316_9HYPH</name>
<reference evidence="1" key="1">
    <citation type="submission" date="2019-06" db="EMBL/GenBank/DDBJ databases">
        <authorList>
            <person name="Le Quere A."/>
            <person name="Colella S."/>
        </authorList>
    </citation>
    <scope>NUCLEOTIDE SEQUENCE</scope>
    <source>
        <strain evidence="1">EmedicaeMD41</strain>
    </source>
</reference>
<proteinExistence type="predicted"/>
<dbReference type="Proteomes" id="UP000507954">
    <property type="component" value="Unassembled WGS sequence"/>
</dbReference>